<organism evidence="2 3">
    <name type="scientific">Danionella cerebrum</name>
    <dbReference type="NCBI Taxonomy" id="2873325"/>
    <lineage>
        <taxon>Eukaryota</taxon>
        <taxon>Metazoa</taxon>
        <taxon>Chordata</taxon>
        <taxon>Craniata</taxon>
        <taxon>Vertebrata</taxon>
        <taxon>Euteleostomi</taxon>
        <taxon>Actinopterygii</taxon>
        <taxon>Neopterygii</taxon>
        <taxon>Teleostei</taxon>
        <taxon>Ostariophysi</taxon>
        <taxon>Cypriniformes</taxon>
        <taxon>Danionidae</taxon>
        <taxon>Danioninae</taxon>
        <taxon>Danionella</taxon>
    </lineage>
</organism>
<feature type="compositionally biased region" description="Polar residues" evidence="1">
    <location>
        <begin position="45"/>
        <end position="54"/>
    </location>
</feature>
<accession>A0A553RHQ5</accession>
<feature type="region of interest" description="Disordered" evidence="1">
    <location>
        <begin position="1"/>
        <end position="63"/>
    </location>
</feature>
<reference evidence="2 3" key="1">
    <citation type="journal article" date="2019" name="Sci. Data">
        <title>Hybrid genome assembly and annotation of Danionella translucida.</title>
        <authorList>
            <person name="Kadobianskyi M."/>
            <person name="Schulze L."/>
            <person name="Schuelke M."/>
            <person name="Judkewitz B."/>
        </authorList>
    </citation>
    <scope>NUCLEOTIDE SEQUENCE [LARGE SCALE GENOMIC DNA]</scope>
    <source>
        <strain evidence="2 3">Bolton</strain>
    </source>
</reference>
<dbReference type="Proteomes" id="UP000316079">
    <property type="component" value="Unassembled WGS sequence"/>
</dbReference>
<dbReference type="AlphaFoldDB" id="A0A553RHQ5"/>
<dbReference type="EMBL" id="SRMA01024050">
    <property type="protein sequence ID" value="TRZ01716.1"/>
    <property type="molecule type" value="Genomic_DNA"/>
</dbReference>
<keyword evidence="3" id="KW-1185">Reference proteome</keyword>
<evidence type="ECO:0000313" key="3">
    <source>
        <dbReference type="Proteomes" id="UP000316079"/>
    </source>
</evidence>
<evidence type="ECO:0000313" key="2">
    <source>
        <dbReference type="EMBL" id="TRZ01716.1"/>
    </source>
</evidence>
<name>A0A553RHQ5_9TELE</name>
<comment type="caution">
    <text evidence="2">The sequence shown here is derived from an EMBL/GenBank/DDBJ whole genome shotgun (WGS) entry which is preliminary data.</text>
</comment>
<gene>
    <name evidence="2" type="ORF">DNTS_003601</name>
</gene>
<evidence type="ECO:0000256" key="1">
    <source>
        <dbReference type="SAM" id="MobiDB-lite"/>
    </source>
</evidence>
<protein>
    <submittedName>
        <fullName evidence="2">Uncharacterized protein</fullName>
    </submittedName>
</protein>
<sequence length="352" mass="38621">MCTSGLNPGAEKTLSSRAQSSSVLDEDEHAGMSGREKAGDLLVGGTTNSSNSSPRPGPHMVSYRSRRHRFKTWQPMMIQCLLNWLLLAGKVVAPLIMGPPVEEKLQGQGGCHGAVVPEMGGESLGVPSPRTCCQEAQPPPLTAHLDPDSSSLILEHEPVEKAPQIPIAISWWKGFLGKPDLQLEDGVLVVLEKLQGQGGLSKPWEVQPKPPTLTANLDLDPTGLNLEQAPEMQDLASQSGWIESRQITLHFHLRNGYLWNRSLFKSAGQSGQIMKTCEKERKALLQINNPKSNGSSTWLLDPLLIPSSQTERWSSDWSIKRTWLSVLQAADDVFEGTVESSTQRCIFHMRAL</sequence>
<feature type="compositionally biased region" description="Polar residues" evidence="1">
    <location>
        <begin position="13"/>
        <end position="23"/>
    </location>
</feature>
<proteinExistence type="predicted"/>